<evidence type="ECO:0000256" key="13">
    <source>
        <dbReference type="NCBIfam" id="TIGR01091"/>
    </source>
</evidence>
<evidence type="ECO:0000256" key="2">
    <source>
        <dbReference type="ARBA" id="ARBA00005180"/>
    </source>
</evidence>
<accession>A0A917CI08</accession>
<comment type="catalytic activity">
    <reaction evidence="10">
        <text>UMP + diphosphate = 5-phospho-alpha-D-ribose 1-diphosphate + uracil</text>
        <dbReference type="Rhea" id="RHEA:13017"/>
        <dbReference type="ChEBI" id="CHEBI:17568"/>
        <dbReference type="ChEBI" id="CHEBI:33019"/>
        <dbReference type="ChEBI" id="CHEBI:57865"/>
        <dbReference type="ChEBI" id="CHEBI:58017"/>
        <dbReference type="EC" id="2.4.2.9"/>
    </reaction>
</comment>
<comment type="cofactor">
    <cofactor evidence="1">
        <name>Mg(2+)</name>
        <dbReference type="ChEBI" id="CHEBI:18420"/>
    </cofactor>
</comment>
<protein>
    <recommendedName>
        <fullName evidence="12 13">Uracil phosphoribosyltransferase</fullName>
        <ecNumber evidence="4 13">2.4.2.9</ecNumber>
    </recommendedName>
</protein>
<evidence type="ECO:0000256" key="7">
    <source>
        <dbReference type="ARBA" id="ARBA00022679"/>
    </source>
</evidence>
<dbReference type="GO" id="GO:0006223">
    <property type="term" value="P:uracil salvage"/>
    <property type="evidence" value="ECO:0007669"/>
    <property type="project" value="InterPro"/>
</dbReference>
<dbReference type="FunFam" id="3.40.50.2020:FF:000003">
    <property type="entry name" value="Uracil phosphoribosyltransferase"/>
    <property type="match status" value="1"/>
</dbReference>
<reference evidence="15" key="2">
    <citation type="submission" date="2020-09" db="EMBL/GenBank/DDBJ databases">
        <authorList>
            <person name="Sun Q."/>
            <person name="Zhou Y."/>
        </authorList>
    </citation>
    <scope>NUCLEOTIDE SEQUENCE</scope>
    <source>
        <strain evidence="15">CGMCC 1.12181</strain>
    </source>
</reference>
<comment type="pathway">
    <text evidence="2">Pyrimidine metabolism; UMP biosynthesis via salvage pathway; UMP from uracil: step 1/1.</text>
</comment>
<evidence type="ECO:0000256" key="12">
    <source>
        <dbReference type="ARBA" id="ARBA00072146"/>
    </source>
</evidence>
<evidence type="ECO:0000256" key="5">
    <source>
        <dbReference type="ARBA" id="ARBA00022533"/>
    </source>
</evidence>
<evidence type="ECO:0000313" key="16">
    <source>
        <dbReference type="Proteomes" id="UP000605253"/>
    </source>
</evidence>
<name>A0A917CI08_9GAMM</name>
<evidence type="ECO:0000259" key="14">
    <source>
        <dbReference type="Pfam" id="PF14681"/>
    </source>
</evidence>
<reference evidence="15" key="1">
    <citation type="journal article" date="2014" name="Int. J. Syst. Evol. Microbiol.">
        <title>Complete genome sequence of Corynebacterium casei LMG S-19264T (=DSM 44701T), isolated from a smear-ripened cheese.</title>
        <authorList>
            <consortium name="US DOE Joint Genome Institute (JGI-PGF)"/>
            <person name="Walter F."/>
            <person name="Albersmeier A."/>
            <person name="Kalinowski J."/>
            <person name="Ruckert C."/>
        </authorList>
    </citation>
    <scope>NUCLEOTIDE SEQUENCE</scope>
    <source>
        <strain evidence="15">CGMCC 1.12181</strain>
    </source>
</reference>
<dbReference type="SUPFAM" id="SSF53271">
    <property type="entry name" value="PRTase-like"/>
    <property type="match status" value="1"/>
</dbReference>
<evidence type="ECO:0000313" key="15">
    <source>
        <dbReference type="EMBL" id="GGF89174.1"/>
    </source>
</evidence>
<dbReference type="PANTHER" id="PTHR32315">
    <property type="entry name" value="ADENINE PHOSPHORIBOSYLTRANSFERASE"/>
    <property type="match status" value="1"/>
</dbReference>
<dbReference type="PANTHER" id="PTHR32315:SF4">
    <property type="entry name" value="URACIL PHOSPHORIBOSYLTRANSFERASE, CHLOROPLASTIC"/>
    <property type="match status" value="1"/>
</dbReference>
<dbReference type="InterPro" id="IPR000836">
    <property type="entry name" value="PRTase_dom"/>
</dbReference>
<dbReference type="CDD" id="cd06223">
    <property type="entry name" value="PRTases_typeI"/>
    <property type="match status" value="1"/>
</dbReference>
<dbReference type="EMBL" id="BMEO01000002">
    <property type="protein sequence ID" value="GGF89174.1"/>
    <property type="molecule type" value="Genomic_DNA"/>
</dbReference>
<keyword evidence="6 15" id="KW-0328">Glycosyltransferase</keyword>
<dbReference type="Gene3D" id="3.40.50.2020">
    <property type="match status" value="1"/>
</dbReference>
<keyword evidence="8" id="KW-0547">Nucleotide-binding</keyword>
<dbReference type="InterPro" id="IPR029057">
    <property type="entry name" value="PRTase-like"/>
</dbReference>
<gene>
    <name evidence="15" type="primary">upp</name>
    <name evidence="15" type="ORF">GCM10011365_08000</name>
</gene>
<dbReference type="EC" id="2.4.2.9" evidence="4 13"/>
<keyword evidence="5" id="KW-0021">Allosteric enzyme</keyword>
<evidence type="ECO:0000256" key="1">
    <source>
        <dbReference type="ARBA" id="ARBA00001946"/>
    </source>
</evidence>
<sequence length="212" mass="23232">MNQVNEIKHPLVQHLIGQLREHNRSPAQFRPVVDRLSYLLCYEALKNFATVPEEIRTWAGSTKVERLGDSGITVVPILRAGLGMLNGVMDLLPGASVSVVGFERNEETLQPHAYYEKWAPNVAEKTALVIDPMLATGGTFLATVECLKAVGCQRVHGVFLLAAPEGLDELNRQHPDVLVTVAAVDERLNELGYIIPGLGDAGDRIFNTVVKK</sequence>
<evidence type="ECO:0000256" key="6">
    <source>
        <dbReference type="ARBA" id="ARBA00022676"/>
    </source>
</evidence>
<keyword evidence="16" id="KW-1185">Reference proteome</keyword>
<dbReference type="GO" id="GO:0005525">
    <property type="term" value="F:GTP binding"/>
    <property type="evidence" value="ECO:0007669"/>
    <property type="project" value="UniProtKB-KW"/>
</dbReference>
<comment type="similarity">
    <text evidence="3">Belongs to the UPRTase family.</text>
</comment>
<feature type="domain" description="Phosphoribosyltransferase" evidence="14">
    <location>
        <begin position="8"/>
        <end position="208"/>
    </location>
</feature>
<comment type="function">
    <text evidence="11">Catalyzes the conversion of uracil and 5-phospho-alpha-D-ribose 1-diphosphate (PRPP) to UMP and diphosphate.</text>
</comment>
<evidence type="ECO:0000256" key="4">
    <source>
        <dbReference type="ARBA" id="ARBA00011894"/>
    </source>
</evidence>
<dbReference type="Pfam" id="PF14681">
    <property type="entry name" value="UPRTase"/>
    <property type="match status" value="1"/>
</dbReference>
<evidence type="ECO:0000256" key="11">
    <source>
        <dbReference type="ARBA" id="ARBA00056901"/>
    </source>
</evidence>
<dbReference type="NCBIfam" id="NF001097">
    <property type="entry name" value="PRK00129.1"/>
    <property type="match status" value="1"/>
</dbReference>
<comment type="caution">
    <text evidence="15">The sequence shown here is derived from an EMBL/GenBank/DDBJ whole genome shotgun (WGS) entry which is preliminary data.</text>
</comment>
<organism evidence="15 16">
    <name type="scientific">Marinicella pacifica</name>
    <dbReference type="NCBI Taxonomy" id="1171543"/>
    <lineage>
        <taxon>Bacteria</taxon>
        <taxon>Pseudomonadati</taxon>
        <taxon>Pseudomonadota</taxon>
        <taxon>Gammaproteobacteria</taxon>
        <taxon>Lysobacterales</taxon>
        <taxon>Marinicellaceae</taxon>
        <taxon>Marinicella</taxon>
    </lineage>
</organism>
<dbReference type="InterPro" id="IPR050054">
    <property type="entry name" value="UPRTase/APRTase"/>
</dbReference>
<evidence type="ECO:0000256" key="9">
    <source>
        <dbReference type="ARBA" id="ARBA00023134"/>
    </source>
</evidence>
<dbReference type="AlphaFoldDB" id="A0A917CI08"/>
<dbReference type="NCBIfam" id="TIGR01091">
    <property type="entry name" value="upp"/>
    <property type="match status" value="1"/>
</dbReference>
<dbReference type="InterPro" id="IPR005765">
    <property type="entry name" value="UPRT"/>
</dbReference>
<keyword evidence="9" id="KW-0342">GTP-binding</keyword>
<dbReference type="GO" id="GO:0005737">
    <property type="term" value="C:cytoplasm"/>
    <property type="evidence" value="ECO:0007669"/>
    <property type="project" value="UniProtKB-ARBA"/>
</dbReference>
<dbReference type="Proteomes" id="UP000605253">
    <property type="component" value="Unassembled WGS sequence"/>
</dbReference>
<proteinExistence type="inferred from homology"/>
<evidence type="ECO:0000256" key="3">
    <source>
        <dbReference type="ARBA" id="ARBA00009516"/>
    </source>
</evidence>
<dbReference type="RefSeq" id="WP_188364380.1">
    <property type="nucleotide sequence ID" value="NZ_BAABJF010000032.1"/>
</dbReference>
<evidence type="ECO:0000256" key="10">
    <source>
        <dbReference type="ARBA" id="ARBA00052919"/>
    </source>
</evidence>
<evidence type="ECO:0000256" key="8">
    <source>
        <dbReference type="ARBA" id="ARBA00022741"/>
    </source>
</evidence>
<keyword evidence="7" id="KW-0808">Transferase</keyword>
<dbReference type="GO" id="GO:0004845">
    <property type="term" value="F:uracil phosphoribosyltransferase activity"/>
    <property type="evidence" value="ECO:0007669"/>
    <property type="project" value="UniProtKB-UniRule"/>
</dbReference>